<sequence>MTSRTLVVGSPIWDGYLRNRGFANHVPGRVALFRDVPQRSDGRLLCLVSGSGACANAPGRMYSDMLEPVPVILLSRLAVDRKQITGRGPG</sequence>
<accession>Q50115</accession>
<organism evidence="1">
    <name type="scientific">Mycobacterium leprae</name>
    <dbReference type="NCBI Taxonomy" id="1769"/>
    <lineage>
        <taxon>Bacteria</taxon>
        <taxon>Bacillati</taxon>
        <taxon>Actinomycetota</taxon>
        <taxon>Actinomycetes</taxon>
        <taxon>Mycobacteriales</taxon>
        <taxon>Mycobacteriaceae</taxon>
        <taxon>Mycobacterium</taxon>
    </lineage>
</organism>
<dbReference type="AlphaFoldDB" id="Q50115"/>
<reference evidence="1" key="2">
    <citation type="submission" date="1995-04" db="EMBL/GenBank/DDBJ databases">
        <authorList>
            <person name="Smith D.R."/>
        </authorList>
    </citation>
    <scope>NUCLEOTIDE SEQUENCE</scope>
</reference>
<proteinExistence type="predicted"/>
<protein>
    <submittedName>
        <fullName evidence="1">B650d</fullName>
    </submittedName>
</protein>
<reference evidence="1" key="1">
    <citation type="submission" date="1994-09" db="EMBL/GenBank/DDBJ databases">
        <authorList>
            <person name="Robison K."/>
        </authorList>
    </citation>
    <scope>NUCLEOTIDE SEQUENCE</scope>
</reference>
<dbReference type="EMBL" id="U15184">
    <property type="protein sequence ID" value="AAA63081.1"/>
    <property type="molecule type" value="Genomic_DNA"/>
</dbReference>
<name>Q50115_MYCLR</name>
<evidence type="ECO:0000313" key="1">
    <source>
        <dbReference type="EMBL" id="AAA63081.1"/>
    </source>
</evidence>